<comment type="subcellular location">
    <subcellularLocation>
        <location evidence="1">Cytoplasm</location>
        <location evidence="1">Cytosol</location>
    </subcellularLocation>
</comment>
<feature type="region of interest" description="Disordered" evidence="5">
    <location>
        <begin position="317"/>
        <end position="354"/>
    </location>
</feature>
<dbReference type="InterPro" id="IPR007317">
    <property type="entry name" value="GET4"/>
</dbReference>
<feature type="compositionally biased region" description="Low complexity" evidence="5">
    <location>
        <begin position="324"/>
        <end position="342"/>
    </location>
</feature>
<dbReference type="PANTHER" id="PTHR12875:SF0">
    <property type="entry name" value="GOLGI TO ER TRAFFIC PROTEIN 4 HOMOLOG"/>
    <property type="match status" value="1"/>
</dbReference>
<dbReference type="Pfam" id="PF04190">
    <property type="entry name" value="GET4"/>
    <property type="match status" value="1"/>
</dbReference>
<protein>
    <submittedName>
        <fullName evidence="6">Putative golgi family to er traffic protein 4</fullName>
    </submittedName>
</protein>
<keyword evidence="4" id="KW-0963">Cytoplasm</keyword>
<dbReference type="GO" id="GO:0071818">
    <property type="term" value="C:BAT3 complex"/>
    <property type="evidence" value="ECO:0007669"/>
    <property type="project" value="TreeGrafter"/>
</dbReference>
<dbReference type="FunFam" id="1.25.40.10:FF:000060">
    <property type="entry name" value="Golgi to ER traffic protein 4 homolog"/>
    <property type="match status" value="1"/>
</dbReference>
<comment type="similarity">
    <text evidence="2">Belongs to the GET4 family.</text>
</comment>
<evidence type="ECO:0000256" key="3">
    <source>
        <dbReference type="ARBA" id="ARBA00022448"/>
    </source>
</evidence>
<sequence length="354" mass="39481">MTTKAAATGAVPGARGVARVLAKLESSIETGNYYEAHQMYRTLYFRYLSQRNYEQLLELLYKGSLTLLNHEQHTSGADLGLLIVDTLEKAAKPEEEAEQWMQKLAVLLSKIPQNVVERETLLVKAVKWSATVCKSQVGHPLMHKLIAQIMWNEDNLAQARHHFLLSKDGSGCGHMLIQLAQTKGVPSEMDLFIAQVILQQLCLKETVTAAETFATYTKYHPKIACSEPPFITPLLNFCFFLLRAIETQNQRKLAVFRTLCDLYRPSLERDPSYDKYLQKIGMIFFGASQPQRPQGEGMGGIFGDLLNQFFQGLDDDLDGDDEAGATTATTRRSATAAATTGRTESRGAPKEELD</sequence>
<dbReference type="PANTHER" id="PTHR12875">
    <property type="entry name" value="GOLGI TO ER TRAFFIC PROTEIN 4 HOMOLOG"/>
    <property type="match status" value="1"/>
</dbReference>
<feature type="compositionally biased region" description="Basic and acidic residues" evidence="5">
    <location>
        <begin position="343"/>
        <end position="354"/>
    </location>
</feature>
<evidence type="ECO:0000313" key="6">
    <source>
        <dbReference type="EMBL" id="JAV23571.1"/>
    </source>
</evidence>
<dbReference type="AlphaFoldDB" id="A0A1Q3F7M2"/>
<name>A0A1Q3F7M2_CULTA</name>
<dbReference type="InterPro" id="IPR011990">
    <property type="entry name" value="TPR-like_helical_dom_sf"/>
</dbReference>
<evidence type="ECO:0000256" key="1">
    <source>
        <dbReference type="ARBA" id="ARBA00004514"/>
    </source>
</evidence>
<evidence type="ECO:0000256" key="2">
    <source>
        <dbReference type="ARBA" id="ARBA00005351"/>
    </source>
</evidence>
<dbReference type="Gene3D" id="1.25.40.10">
    <property type="entry name" value="Tetratricopeptide repeat domain"/>
    <property type="match status" value="1"/>
</dbReference>
<dbReference type="GO" id="GO:0045048">
    <property type="term" value="P:protein insertion into ER membrane"/>
    <property type="evidence" value="ECO:0007669"/>
    <property type="project" value="InterPro"/>
</dbReference>
<accession>A0A1Q3F7M2</accession>
<evidence type="ECO:0000256" key="5">
    <source>
        <dbReference type="SAM" id="MobiDB-lite"/>
    </source>
</evidence>
<organism evidence="6">
    <name type="scientific">Culex tarsalis</name>
    <name type="common">Encephalitis mosquito</name>
    <dbReference type="NCBI Taxonomy" id="7177"/>
    <lineage>
        <taxon>Eukaryota</taxon>
        <taxon>Metazoa</taxon>
        <taxon>Ecdysozoa</taxon>
        <taxon>Arthropoda</taxon>
        <taxon>Hexapoda</taxon>
        <taxon>Insecta</taxon>
        <taxon>Pterygota</taxon>
        <taxon>Neoptera</taxon>
        <taxon>Endopterygota</taxon>
        <taxon>Diptera</taxon>
        <taxon>Nematocera</taxon>
        <taxon>Culicoidea</taxon>
        <taxon>Culicidae</taxon>
        <taxon>Culicinae</taxon>
        <taxon>Culicini</taxon>
        <taxon>Culex</taxon>
        <taxon>Culex</taxon>
    </lineage>
</organism>
<proteinExistence type="inferred from homology"/>
<dbReference type="EMBL" id="GFDL01011474">
    <property type="protein sequence ID" value="JAV23571.1"/>
    <property type="molecule type" value="Transcribed_RNA"/>
</dbReference>
<keyword evidence="3" id="KW-0813">Transport</keyword>
<reference evidence="6" key="1">
    <citation type="submission" date="2017-01" db="EMBL/GenBank/DDBJ databases">
        <title>A deep insight into the sialotranscriptome of adult male and female Cluex tarsalis mosquitoes.</title>
        <authorList>
            <person name="Ribeiro J.M."/>
            <person name="Moreira F."/>
            <person name="Bernard K.A."/>
            <person name="Calvo E."/>
        </authorList>
    </citation>
    <scope>NUCLEOTIDE SEQUENCE</scope>
    <source>
        <strain evidence="6">Kern County</strain>
        <tissue evidence="6">Salivary glands</tissue>
    </source>
</reference>
<evidence type="ECO:0000256" key="4">
    <source>
        <dbReference type="ARBA" id="ARBA00022490"/>
    </source>
</evidence>